<protein>
    <recommendedName>
        <fullName evidence="4">N-acetyltransferase domain-containing protein</fullName>
    </recommendedName>
</protein>
<dbReference type="Gene3D" id="3.40.630.30">
    <property type="match status" value="1"/>
</dbReference>
<dbReference type="SUPFAM" id="SSF55729">
    <property type="entry name" value="Acyl-CoA N-acyltransferases (Nat)"/>
    <property type="match status" value="1"/>
</dbReference>
<accession>A0A560KWM6</accession>
<feature type="region of interest" description="Disordered" evidence="1">
    <location>
        <begin position="1"/>
        <end position="60"/>
    </location>
</feature>
<evidence type="ECO:0000313" key="3">
    <source>
        <dbReference type="Proteomes" id="UP000321304"/>
    </source>
</evidence>
<comment type="caution">
    <text evidence="2">The sequence shown here is derived from an EMBL/GenBank/DDBJ whole genome shotgun (WGS) entry which is preliminary data.</text>
</comment>
<evidence type="ECO:0000256" key="1">
    <source>
        <dbReference type="SAM" id="MobiDB-lite"/>
    </source>
</evidence>
<gene>
    <name evidence="2" type="ORF">FBZ93_12198</name>
</gene>
<organism evidence="2 3">
    <name type="scientific">Bradyrhizobium macuxiense</name>
    <dbReference type="NCBI Taxonomy" id="1755647"/>
    <lineage>
        <taxon>Bacteria</taxon>
        <taxon>Pseudomonadati</taxon>
        <taxon>Pseudomonadota</taxon>
        <taxon>Alphaproteobacteria</taxon>
        <taxon>Hyphomicrobiales</taxon>
        <taxon>Nitrobacteraceae</taxon>
        <taxon>Bradyrhizobium</taxon>
    </lineage>
</organism>
<proteinExistence type="predicted"/>
<reference evidence="2 3" key="1">
    <citation type="submission" date="2019-06" db="EMBL/GenBank/DDBJ databases">
        <title>Genomic Encyclopedia of Type Strains, Phase IV (KMG-V): Genome sequencing to study the core and pangenomes of soil and plant-associated prokaryotes.</title>
        <authorList>
            <person name="Whitman W."/>
        </authorList>
    </citation>
    <scope>NUCLEOTIDE SEQUENCE [LARGE SCALE GENOMIC DNA]</scope>
    <source>
        <strain evidence="2 3">BR 10355</strain>
    </source>
</reference>
<keyword evidence="3" id="KW-1185">Reference proteome</keyword>
<dbReference type="RefSeq" id="WP_146992556.1">
    <property type="nucleotide sequence ID" value="NZ_VITY01000021.1"/>
</dbReference>
<evidence type="ECO:0000313" key="2">
    <source>
        <dbReference type="EMBL" id="TWB87537.1"/>
    </source>
</evidence>
<dbReference type="AlphaFoldDB" id="A0A560KWM6"/>
<dbReference type="OrthoDB" id="9181051at2"/>
<feature type="compositionally biased region" description="Basic residues" evidence="1">
    <location>
        <begin position="1"/>
        <end position="33"/>
    </location>
</feature>
<sequence>MMVKKAKTTKKRTTSKRRAPRRPTPKPAPKRSRSASPVDPKDVAIVRTKGATGRGGGPKGEAWRIELKGKRAGIVFINWIDEEPIGEHASIQIYLNEISQGRHVGRIGYRLASDASTYDPIYAHMRKSNVASRRAAEEAGFVDAGIPGVKQLIMVRRREAAK</sequence>
<evidence type="ECO:0008006" key="4">
    <source>
        <dbReference type="Google" id="ProtNLM"/>
    </source>
</evidence>
<name>A0A560KWM6_9BRAD</name>
<dbReference type="InterPro" id="IPR016181">
    <property type="entry name" value="Acyl_CoA_acyltransferase"/>
</dbReference>
<dbReference type="Proteomes" id="UP000321304">
    <property type="component" value="Unassembled WGS sequence"/>
</dbReference>
<dbReference type="EMBL" id="VITY01000021">
    <property type="protein sequence ID" value="TWB87537.1"/>
    <property type="molecule type" value="Genomic_DNA"/>
</dbReference>